<dbReference type="PROSITE" id="PS00086">
    <property type="entry name" value="CYTOCHROME_P450"/>
    <property type="match status" value="1"/>
</dbReference>
<evidence type="ECO:0000313" key="12">
    <source>
        <dbReference type="EMBL" id="BAL05165.1"/>
    </source>
</evidence>
<proteinExistence type="evidence at transcript level"/>
<evidence type="ECO:0000256" key="7">
    <source>
        <dbReference type="ARBA" id="ARBA00023004"/>
    </source>
</evidence>
<feature type="chain" id="PRO_5003476199" evidence="11">
    <location>
        <begin position="22"/>
        <end position="518"/>
    </location>
</feature>
<keyword evidence="11" id="KW-0732">Signal</keyword>
<dbReference type="GO" id="GO:0016705">
    <property type="term" value="F:oxidoreductase activity, acting on paired donors, with incorporation or reduction of molecular oxygen"/>
    <property type="evidence" value="ECO:0007669"/>
    <property type="project" value="InterPro"/>
</dbReference>
<dbReference type="InterPro" id="IPR001128">
    <property type="entry name" value="Cyt_P450"/>
</dbReference>
<dbReference type="InterPro" id="IPR002401">
    <property type="entry name" value="Cyt_P450_E_grp-I"/>
</dbReference>
<accession>G5EJV3</accession>
<evidence type="ECO:0000256" key="5">
    <source>
        <dbReference type="ARBA" id="ARBA00022723"/>
    </source>
</evidence>
<dbReference type="Pfam" id="PF00067">
    <property type="entry name" value="p450"/>
    <property type="match status" value="1"/>
</dbReference>
<gene>
    <name evidence="12" type="primary">PcCYP_81b3</name>
</gene>
<reference evidence="12" key="1">
    <citation type="submission" date="2010-10" db="EMBL/GenBank/DDBJ databases">
        <title>Phanerochaete chrysosporium cytochrome P450.</title>
        <authorList>
            <person name="Hirosue S."/>
            <person name="Hiratsuka N."/>
            <person name="Ichinose H."/>
            <person name="Wariishi H."/>
        </authorList>
    </citation>
    <scope>NUCLEOTIDE SEQUENCE</scope>
    <source>
        <strain evidence="12">ATCC 34541</strain>
    </source>
</reference>
<dbReference type="InterPro" id="IPR017972">
    <property type="entry name" value="Cyt_P450_CS"/>
</dbReference>
<evidence type="ECO:0000256" key="8">
    <source>
        <dbReference type="ARBA" id="ARBA00023033"/>
    </source>
</evidence>
<dbReference type="PRINTS" id="PR00463">
    <property type="entry name" value="EP450I"/>
</dbReference>
<protein>
    <submittedName>
        <fullName evidence="12">Cytochrome P450</fullName>
    </submittedName>
</protein>
<dbReference type="AlphaFoldDB" id="G5EJV3"/>
<dbReference type="EMBL" id="AB597878">
    <property type="protein sequence ID" value="BAL05165.1"/>
    <property type="molecule type" value="mRNA"/>
</dbReference>
<comment type="similarity">
    <text evidence="3 10">Belongs to the cytochrome P450 family.</text>
</comment>
<keyword evidence="7 9" id="KW-0408">Iron</keyword>
<dbReference type="PANTHER" id="PTHR24305">
    <property type="entry name" value="CYTOCHROME P450"/>
    <property type="match status" value="1"/>
</dbReference>
<evidence type="ECO:0000256" key="10">
    <source>
        <dbReference type="RuleBase" id="RU000461"/>
    </source>
</evidence>
<dbReference type="CDD" id="cd11070">
    <property type="entry name" value="CYP56-like"/>
    <property type="match status" value="1"/>
</dbReference>
<feature type="binding site" description="axial binding residue" evidence="9">
    <location>
        <position position="454"/>
    </location>
    <ligand>
        <name>heme</name>
        <dbReference type="ChEBI" id="CHEBI:30413"/>
    </ligand>
    <ligandPart>
        <name>Fe</name>
        <dbReference type="ChEBI" id="CHEBI:18248"/>
    </ligandPart>
</feature>
<comment type="cofactor">
    <cofactor evidence="1 9">
        <name>heme</name>
        <dbReference type="ChEBI" id="CHEBI:30413"/>
    </cofactor>
</comment>
<dbReference type="SUPFAM" id="SSF48264">
    <property type="entry name" value="Cytochrome P450"/>
    <property type="match status" value="1"/>
</dbReference>
<dbReference type="PANTHER" id="PTHR24305:SF166">
    <property type="entry name" value="CYTOCHROME P450 12A4, MITOCHONDRIAL-RELATED"/>
    <property type="match status" value="1"/>
</dbReference>
<evidence type="ECO:0000256" key="11">
    <source>
        <dbReference type="SAM" id="SignalP"/>
    </source>
</evidence>
<evidence type="ECO:0000256" key="9">
    <source>
        <dbReference type="PIRSR" id="PIRSR602401-1"/>
    </source>
</evidence>
<dbReference type="GO" id="GO:0005506">
    <property type="term" value="F:iron ion binding"/>
    <property type="evidence" value="ECO:0007669"/>
    <property type="project" value="InterPro"/>
</dbReference>
<keyword evidence="6 10" id="KW-0560">Oxidoreductase</keyword>
<keyword evidence="4 9" id="KW-0349">Heme</keyword>
<evidence type="ECO:0000256" key="1">
    <source>
        <dbReference type="ARBA" id="ARBA00001971"/>
    </source>
</evidence>
<evidence type="ECO:0000256" key="4">
    <source>
        <dbReference type="ARBA" id="ARBA00022617"/>
    </source>
</evidence>
<dbReference type="VEuPathDB" id="FungiDB:AGR57_9165"/>
<dbReference type="InterPro" id="IPR036396">
    <property type="entry name" value="Cyt_P450_sf"/>
</dbReference>
<comment type="pathway">
    <text evidence="2">Secondary metabolite biosynthesis.</text>
</comment>
<evidence type="ECO:0000256" key="6">
    <source>
        <dbReference type="ARBA" id="ARBA00023002"/>
    </source>
</evidence>
<evidence type="ECO:0000256" key="2">
    <source>
        <dbReference type="ARBA" id="ARBA00005179"/>
    </source>
</evidence>
<keyword evidence="8 10" id="KW-0503">Monooxygenase</keyword>
<dbReference type="PRINTS" id="PR00385">
    <property type="entry name" value="P450"/>
</dbReference>
<dbReference type="GO" id="GO:0004497">
    <property type="term" value="F:monooxygenase activity"/>
    <property type="evidence" value="ECO:0007669"/>
    <property type="project" value="UniProtKB-KW"/>
</dbReference>
<name>G5EJV3_PHACH</name>
<feature type="signal peptide" evidence="11">
    <location>
        <begin position="1"/>
        <end position="21"/>
    </location>
</feature>
<dbReference type="InterPro" id="IPR050121">
    <property type="entry name" value="Cytochrome_P450_monoxygenase"/>
</dbReference>
<sequence>MASRLLVLLAALALFALRAFARFRRAVHAISNHPGYRTLLNTLGPIENFFPRIPGVAPGAFHMWKRKHRDFEEHGWDVITYVTAFIGSSTNFYVADADVIKEITTHRSRFPKPIEQYKVLTFFGGNIVASEGEHWKRYRKIAAPAFSERNNKLVWDETRLIMQDLFTNVWGERAEIHVDHAVDITLPIALFVIGVAGFGRRIPWQDEDVVPAGHTMTLKTALHTVSENVFTRLLIPDWLLRAAPTARLARIRDAFAELEQYMREMIRARREHPAREERHDLFSSLLDASKDADVRLQDSELIGNMFIFMLAGHETTAHTLCYMLAMLAMHPEVQDKMYESVRCVTQNGRLPEYEDMRSLSYCEAVLYETLRMFPPVSSIPKSVAEDTAITITNADGERTTVPMPKGSSISIHTPGLHYNPRYWRDPHTFRPERFLAADWPRDAFLPFSAGPRACLGRRFSETESVAAAAMLVLRYRIAVADEPRFAGEGARARFERVTASRPGVTMTPTRVPLVFRRR</sequence>
<organism evidence="12">
    <name type="scientific">Phanerodontia chrysosporium</name>
    <name type="common">White-rot fungus</name>
    <name type="synonym">Sporotrichum pruinosum</name>
    <dbReference type="NCBI Taxonomy" id="2822231"/>
    <lineage>
        <taxon>Eukaryota</taxon>
        <taxon>Fungi</taxon>
        <taxon>Dikarya</taxon>
        <taxon>Basidiomycota</taxon>
        <taxon>Agaricomycotina</taxon>
        <taxon>Agaricomycetes</taxon>
        <taxon>Polyporales</taxon>
        <taxon>Phanerochaetaceae</taxon>
        <taxon>Phanerodontia</taxon>
    </lineage>
</organism>
<evidence type="ECO:0000256" key="3">
    <source>
        <dbReference type="ARBA" id="ARBA00010617"/>
    </source>
</evidence>
<dbReference type="GO" id="GO:0020037">
    <property type="term" value="F:heme binding"/>
    <property type="evidence" value="ECO:0007669"/>
    <property type="project" value="InterPro"/>
</dbReference>
<keyword evidence="5 9" id="KW-0479">Metal-binding</keyword>
<dbReference type="Gene3D" id="1.10.630.10">
    <property type="entry name" value="Cytochrome P450"/>
    <property type="match status" value="1"/>
</dbReference>